<organism evidence="3 4">
    <name type="scientific">Achromobacter anxifer</name>
    <dbReference type="NCBI Taxonomy" id="1287737"/>
    <lineage>
        <taxon>Bacteria</taxon>
        <taxon>Pseudomonadati</taxon>
        <taxon>Pseudomonadota</taxon>
        <taxon>Betaproteobacteria</taxon>
        <taxon>Burkholderiales</taxon>
        <taxon>Alcaligenaceae</taxon>
        <taxon>Achromobacter</taxon>
    </lineage>
</organism>
<keyword evidence="4" id="KW-1185">Reference proteome</keyword>
<proteinExistence type="predicted"/>
<dbReference type="EMBL" id="CADILG010000007">
    <property type="protein sequence ID" value="CAB3845915.1"/>
    <property type="molecule type" value="Genomic_DNA"/>
</dbReference>
<evidence type="ECO:0000259" key="2">
    <source>
        <dbReference type="Pfam" id="PF14488"/>
    </source>
</evidence>
<feature type="signal peptide" evidence="1">
    <location>
        <begin position="1"/>
        <end position="31"/>
    </location>
</feature>
<keyword evidence="1" id="KW-0732">Signal</keyword>
<dbReference type="InterPro" id="IPR006311">
    <property type="entry name" value="TAT_signal"/>
</dbReference>
<dbReference type="RefSeq" id="WP_175206373.1">
    <property type="nucleotide sequence ID" value="NZ_CADILG010000007.1"/>
</dbReference>
<dbReference type="Gene3D" id="3.20.20.80">
    <property type="entry name" value="Glycosidases"/>
    <property type="match status" value="1"/>
</dbReference>
<evidence type="ECO:0000313" key="4">
    <source>
        <dbReference type="Proteomes" id="UP000494117"/>
    </source>
</evidence>
<reference evidence="3 4" key="1">
    <citation type="submission" date="2020-04" db="EMBL/GenBank/DDBJ databases">
        <authorList>
            <person name="De Canck E."/>
        </authorList>
    </citation>
    <scope>NUCLEOTIDE SEQUENCE [LARGE SCALE GENOMIC DNA]</scope>
    <source>
        <strain evidence="3 4">LMG 26858</strain>
    </source>
</reference>
<dbReference type="PROSITE" id="PS51318">
    <property type="entry name" value="TAT"/>
    <property type="match status" value="1"/>
</dbReference>
<name>A0A6S7CEV8_9BURK</name>
<dbReference type="Pfam" id="PF14488">
    <property type="entry name" value="DUF4434"/>
    <property type="match status" value="1"/>
</dbReference>
<evidence type="ECO:0000313" key="3">
    <source>
        <dbReference type="EMBL" id="CAB3845915.1"/>
    </source>
</evidence>
<dbReference type="AlphaFoldDB" id="A0A6S7CEV8"/>
<protein>
    <recommendedName>
        <fullName evidence="2">DUF4434 domain-containing protein</fullName>
    </recommendedName>
</protein>
<accession>A0A6S7CEV8</accession>
<sequence length="326" mass="36485">MQALAPASPSRRRLLRGLGVAALAASLPACAPAWSLQSTFWQLWPSHLELSPQAWRERMAAMHELGFREIIIQWVGASGGAQPWQLPAATLALLFDEAQRLGMGLQLGLPYDERWWRQLGNPDDAALAAFLQAAQEQALAYARASDVTGLAAFRGWYIPYEIEQHSWATPERRERLAQWLRGLAEPLAQQVGRMPTISTYHSKLPGPLSLADLWSGLLDAVKLRPMLQDGVGVSGMKAYEALEPLHRLLLARRAPFDLIVELFEELPSERQDGTTFNARSASASRIRQQLRIARRYRAQSVVAFAADPWLIGPTSEAERLRREWPL</sequence>
<feature type="chain" id="PRO_5028956586" description="DUF4434 domain-containing protein" evidence="1">
    <location>
        <begin position="32"/>
        <end position="326"/>
    </location>
</feature>
<evidence type="ECO:0000256" key="1">
    <source>
        <dbReference type="SAM" id="SignalP"/>
    </source>
</evidence>
<feature type="domain" description="DUF4434" evidence="2">
    <location>
        <begin position="38"/>
        <end position="315"/>
    </location>
</feature>
<dbReference type="SUPFAM" id="SSF51658">
    <property type="entry name" value="Xylose isomerase-like"/>
    <property type="match status" value="1"/>
</dbReference>
<dbReference type="Proteomes" id="UP000494117">
    <property type="component" value="Unassembled WGS sequence"/>
</dbReference>
<gene>
    <name evidence="3" type="ORF">LMG26858_01452</name>
</gene>
<dbReference type="InterPro" id="IPR027849">
    <property type="entry name" value="DUF4434"/>
</dbReference>
<dbReference type="InterPro" id="IPR036237">
    <property type="entry name" value="Xyl_isomerase-like_sf"/>
</dbReference>